<dbReference type="RefSeq" id="WP_161016468.1">
    <property type="nucleotide sequence ID" value="NZ_WWCK01000007.1"/>
</dbReference>
<name>A0A7X4GUT4_9BURK</name>
<keyword evidence="2" id="KW-0472">Membrane</keyword>
<feature type="transmembrane region" description="Helical" evidence="2">
    <location>
        <begin position="70"/>
        <end position="90"/>
    </location>
</feature>
<proteinExistence type="predicted"/>
<reference evidence="3 4" key="1">
    <citation type="submission" date="2019-12" db="EMBL/GenBank/DDBJ databases">
        <title>Novel species isolated from a subtropical stream in China.</title>
        <authorList>
            <person name="Lu H."/>
        </authorList>
    </citation>
    <scope>NUCLEOTIDE SEQUENCE [LARGE SCALE GENOMIC DNA]</scope>
    <source>
        <strain evidence="3 4">FT55W</strain>
    </source>
</reference>
<comment type="caution">
    <text evidence="3">The sequence shown here is derived from an EMBL/GenBank/DDBJ whole genome shotgun (WGS) entry which is preliminary data.</text>
</comment>
<keyword evidence="4" id="KW-1185">Reference proteome</keyword>
<dbReference type="Proteomes" id="UP000450012">
    <property type="component" value="Unassembled WGS sequence"/>
</dbReference>
<organism evidence="3 4">
    <name type="scientific">Duganella rivi</name>
    <dbReference type="NCBI Taxonomy" id="2666083"/>
    <lineage>
        <taxon>Bacteria</taxon>
        <taxon>Pseudomonadati</taxon>
        <taxon>Pseudomonadota</taxon>
        <taxon>Betaproteobacteria</taxon>
        <taxon>Burkholderiales</taxon>
        <taxon>Oxalobacteraceae</taxon>
        <taxon>Telluria group</taxon>
        <taxon>Duganella</taxon>
    </lineage>
</organism>
<feature type="region of interest" description="Disordered" evidence="1">
    <location>
        <begin position="111"/>
        <end position="136"/>
    </location>
</feature>
<keyword evidence="2" id="KW-0812">Transmembrane</keyword>
<dbReference type="AlphaFoldDB" id="A0A7X4GUT4"/>
<evidence type="ECO:0000313" key="4">
    <source>
        <dbReference type="Proteomes" id="UP000450012"/>
    </source>
</evidence>
<evidence type="ECO:0000256" key="2">
    <source>
        <dbReference type="SAM" id="Phobius"/>
    </source>
</evidence>
<keyword evidence="2" id="KW-1133">Transmembrane helix</keyword>
<accession>A0A7X4GUT4</accession>
<dbReference type="EMBL" id="WWCK01000007">
    <property type="protein sequence ID" value="MYM69978.1"/>
    <property type="molecule type" value="Genomic_DNA"/>
</dbReference>
<protein>
    <submittedName>
        <fullName evidence="3">Uncharacterized protein</fullName>
    </submittedName>
</protein>
<evidence type="ECO:0000313" key="3">
    <source>
        <dbReference type="EMBL" id="MYM69978.1"/>
    </source>
</evidence>
<evidence type="ECO:0000256" key="1">
    <source>
        <dbReference type="SAM" id="MobiDB-lite"/>
    </source>
</evidence>
<sequence>MTTQHDHTRYLDQLNDDPHTFWESRIKASRWMITKTFGIGLLAGGLGVLGQGWLEHAAPLFPFISQNYGIWQTVYLLALILIFLLWTAALRQKFGLLHNSKQGLAMQHRIDEQNARREERAQATRERREQLRQERAEHTIYHKAGGRSTKFDY</sequence>
<gene>
    <name evidence="3" type="ORF">GTP45_24460</name>
</gene>
<feature type="transmembrane region" description="Helical" evidence="2">
    <location>
        <begin position="32"/>
        <end position="50"/>
    </location>
</feature>